<comment type="caution">
    <text evidence="4">The sequence shown here is derived from an EMBL/GenBank/DDBJ whole genome shotgun (WGS) entry which is preliminary data.</text>
</comment>
<evidence type="ECO:0000256" key="2">
    <source>
        <dbReference type="ARBA" id="ARBA00022837"/>
    </source>
</evidence>
<gene>
    <name evidence="4" type="ORF">B4U80_13419</name>
</gene>
<dbReference type="AlphaFoldDB" id="A0A443S6Q8"/>
<dbReference type="STRING" id="299467.A0A443S6Q8"/>
<proteinExistence type="predicted"/>
<sequence>MSKTEGTVDKIANFDRKICGKRDKILQTLNALGLNEFEIDAYLEAFSFIDANSDGKLSEAEIHRFCSFFERSVPFPKIRETIAKVVRKRKGTITIDYLEFVEMIHARRMQLLQSPENDELKLVFQNLVGKEKSSLSSRRLQDIMTFLGVRLTDDEAKVMITNWSKDSIEEINYDKFLAVDKFRG</sequence>
<dbReference type="InterPro" id="IPR018247">
    <property type="entry name" value="EF_Hand_1_Ca_BS"/>
</dbReference>
<dbReference type="InterPro" id="IPR002048">
    <property type="entry name" value="EF_hand_dom"/>
</dbReference>
<accession>A0A443S6Q8</accession>
<feature type="domain" description="EF-hand" evidence="3">
    <location>
        <begin position="37"/>
        <end position="72"/>
    </location>
</feature>
<dbReference type="FunFam" id="1.10.238.10:FF:000003">
    <property type="entry name" value="Calmodulin A"/>
    <property type="match status" value="1"/>
</dbReference>
<evidence type="ECO:0000313" key="4">
    <source>
        <dbReference type="EMBL" id="RWS23220.1"/>
    </source>
</evidence>
<dbReference type="PANTHER" id="PTHR23050">
    <property type="entry name" value="CALCIUM BINDING PROTEIN"/>
    <property type="match status" value="1"/>
</dbReference>
<evidence type="ECO:0000256" key="1">
    <source>
        <dbReference type="ARBA" id="ARBA00022737"/>
    </source>
</evidence>
<keyword evidence="2" id="KW-0106">Calcium</keyword>
<dbReference type="PROSITE" id="PS50222">
    <property type="entry name" value="EF_HAND_2"/>
    <property type="match status" value="1"/>
</dbReference>
<dbReference type="InterPro" id="IPR050145">
    <property type="entry name" value="Centrin_CML-like"/>
</dbReference>
<dbReference type="PROSITE" id="PS00018">
    <property type="entry name" value="EF_HAND_1"/>
    <property type="match status" value="1"/>
</dbReference>
<dbReference type="VEuPathDB" id="VectorBase:LDEU008820"/>
<dbReference type="Gene3D" id="1.10.238.10">
    <property type="entry name" value="EF-hand"/>
    <property type="match status" value="2"/>
</dbReference>
<evidence type="ECO:0000313" key="5">
    <source>
        <dbReference type="Proteomes" id="UP000288716"/>
    </source>
</evidence>
<reference evidence="4 5" key="1">
    <citation type="journal article" date="2018" name="Gigascience">
        <title>Genomes of trombidid mites reveal novel predicted allergens and laterally-transferred genes associated with secondary metabolism.</title>
        <authorList>
            <person name="Dong X."/>
            <person name="Chaisiri K."/>
            <person name="Xia D."/>
            <person name="Armstrong S.D."/>
            <person name="Fang Y."/>
            <person name="Donnelly M.J."/>
            <person name="Kadowaki T."/>
            <person name="McGarry J.W."/>
            <person name="Darby A.C."/>
            <person name="Makepeace B.L."/>
        </authorList>
    </citation>
    <scope>NUCLEOTIDE SEQUENCE [LARGE SCALE GENOMIC DNA]</scope>
    <source>
        <strain evidence="4">UoL-UT</strain>
    </source>
</reference>
<evidence type="ECO:0000259" key="3">
    <source>
        <dbReference type="PROSITE" id="PS50222"/>
    </source>
</evidence>
<keyword evidence="5" id="KW-1185">Reference proteome</keyword>
<dbReference type="Proteomes" id="UP000288716">
    <property type="component" value="Unassembled WGS sequence"/>
</dbReference>
<dbReference type="GO" id="GO:0005509">
    <property type="term" value="F:calcium ion binding"/>
    <property type="evidence" value="ECO:0007669"/>
    <property type="project" value="InterPro"/>
</dbReference>
<organism evidence="4 5">
    <name type="scientific">Leptotrombidium deliense</name>
    <dbReference type="NCBI Taxonomy" id="299467"/>
    <lineage>
        <taxon>Eukaryota</taxon>
        <taxon>Metazoa</taxon>
        <taxon>Ecdysozoa</taxon>
        <taxon>Arthropoda</taxon>
        <taxon>Chelicerata</taxon>
        <taxon>Arachnida</taxon>
        <taxon>Acari</taxon>
        <taxon>Acariformes</taxon>
        <taxon>Trombidiformes</taxon>
        <taxon>Prostigmata</taxon>
        <taxon>Anystina</taxon>
        <taxon>Parasitengona</taxon>
        <taxon>Trombiculoidea</taxon>
        <taxon>Trombiculidae</taxon>
        <taxon>Leptotrombidium</taxon>
    </lineage>
</organism>
<dbReference type="InterPro" id="IPR011992">
    <property type="entry name" value="EF-hand-dom_pair"/>
</dbReference>
<dbReference type="SUPFAM" id="SSF47473">
    <property type="entry name" value="EF-hand"/>
    <property type="match status" value="1"/>
</dbReference>
<protein>
    <submittedName>
        <fullName evidence="4">Calmodulin-like protein</fullName>
    </submittedName>
</protein>
<dbReference type="EMBL" id="NCKV01006884">
    <property type="protein sequence ID" value="RWS23220.1"/>
    <property type="molecule type" value="Genomic_DNA"/>
</dbReference>
<name>A0A443S6Q8_9ACAR</name>
<keyword evidence="1" id="KW-0677">Repeat</keyword>